<reference evidence="2" key="1">
    <citation type="submission" date="2021-10" db="EMBL/GenBank/DDBJ databases">
        <title>Tropical sea cucumber genome reveals ecological adaptation and Cuvierian tubules defense mechanism.</title>
        <authorList>
            <person name="Chen T."/>
        </authorList>
    </citation>
    <scope>NUCLEOTIDE SEQUENCE</scope>
    <source>
        <strain evidence="2">Nanhai2018</strain>
        <tissue evidence="2">Muscle</tissue>
    </source>
</reference>
<evidence type="ECO:0000313" key="2">
    <source>
        <dbReference type="EMBL" id="KAJ8023285.1"/>
    </source>
</evidence>
<dbReference type="GO" id="GO:0071479">
    <property type="term" value="P:cellular response to ionizing radiation"/>
    <property type="evidence" value="ECO:0007669"/>
    <property type="project" value="InterPro"/>
</dbReference>
<dbReference type="Pfam" id="PF15319">
    <property type="entry name" value="RHINO"/>
    <property type="match status" value="1"/>
</dbReference>
<dbReference type="PANTHER" id="PTHR35541:SF1">
    <property type="entry name" value="RAD9, HUS1, RAD1-INTERACTING NUCLEAR ORPHAN PROTEIN 1"/>
    <property type="match status" value="1"/>
</dbReference>
<protein>
    <submittedName>
        <fullName evidence="2">Uncharacterized protein</fullName>
    </submittedName>
</protein>
<organism evidence="2 3">
    <name type="scientific">Holothuria leucospilota</name>
    <name type="common">Black long sea cucumber</name>
    <name type="synonym">Mertensiothuria leucospilota</name>
    <dbReference type="NCBI Taxonomy" id="206669"/>
    <lineage>
        <taxon>Eukaryota</taxon>
        <taxon>Metazoa</taxon>
        <taxon>Echinodermata</taxon>
        <taxon>Eleutherozoa</taxon>
        <taxon>Echinozoa</taxon>
        <taxon>Holothuroidea</taxon>
        <taxon>Aspidochirotacea</taxon>
        <taxon>Aspidochirotida</taxon>
        <taxon>Holothuriidae</taxon>
        <taxon>Holothuria</taxon>
    </lineage>
</organism>
<dbReference type="PANTHER" id="PTHR35541">
    <property type="entry name" value="RAD9, HUS1, RAD1-INTERACTING NUCLEAR ORPHAN PROTEIN 1"/>
    <property type="match status" value="1"/>
</dbReference>
<sequence length="282" mass="31450">MPGRRKKRSNRSRKPPLIFSESPVDLSRRFTSPVSCAINPRTADIVSLNDLYHTTWVSPQFDLTRPPSVQRRRGRRRGQQTGKIRTACSQGNHAVRDMVADIGIDDIRGCDPTDDRSISGGDISGNLRDGFERNVGNREENCHCPIPDISETDKENTSPRKNGRDENHGRTIQNDSCLGIDMSLCSLVETNLPCERQTSATNNRNNRVGDMPESEPSNPLGNVNCDVNRNTRVCHSCTGKCLALAEDTPVHEYNLRVSVRHRKGRLPKVAWDHLISESLGTG</sequence>
<dbReference type="GO" id="GO:0005694">
    <property type="term" value="C:chromosome"/>
    <property type="evidence" value="ECO:0007669"/>
    <property type="project" value="TreeGrafter"/>
</dbReference>
<feature type="region of interest" description="Disordered" evidence="1">
    <location>
        <begin position="63"/>
        <end position="87"/>
    </location>
</feature>
<comment type="caution">
    <text evidence="2">The sequence shown here is derived from an EMBL/GenBank/DDBJ whole genome shotgun (WGS) entry which is preliminary data.</text>
</comment>
<dbReference type="AlphaFoldDB" id="A0A9Q1BE53"/>
<dbReference type="EMBL" id="JAIZAY010000019">
    <property type="protein sequence ID" value="KAJ8023285.1"/>
    <property type="molecule type" value="Genomic_DNA"/>
</dbReference>
<feature type="compositionally biased region" description="Polar residues" evidence="1">
    <location>
        <begin position="196"/>
        <end position="206"/>
    </location>
</feature>
<name>A0A9Q1BE53_HOLLE</name>
<dbReference type="Proteomes" id="UP001152320">
    <property type="component" value="Chromosome 19"/>
</dbReference>
<evidence type="ECO:0000256" key="1">
    <source>
        <dbReference type="SAM" id="MobiDB-lite"/>
    </source>
</evidence>
<evidence type="ECO:0000313" key="3">
    <source>
        <dbReference type="Proteomes" id="UP001152320"/>
    </source>
</evidence>
<gene>
    <name evidence="2" type="ORF">HOLleu_35655</name>
</gene>
<dbReference type="GO" id="GO:0000725">
    <property type="term" value="P:recombinational repair"/>
    <property type="evidence" value="ECO:0007669"/>
    <property type="project" value="TreeGrafter"/>
</dbReference>
<feature type="region of interest" description="Disordered" evidence="1">
    <location>
        <begin position="1"/>
        <end position="20"/>
    </location>
</feature>
<dbReference type="OrthoDB" id="6152919at2759"/>
<accession>A0A9Q1BE53</accession>
<feature type="compositionally biased region" description="Basic residues" evidence="1">
    <location>
        <begin position="1"/>
        <end position="14"/>
    </location>
</feature>
<proteinExistence type="predicted"/>
<keyword evidence="3" id="KW-1185">Reference proteome</keyword>
<dbReference type="GO" id="GO:0000077">
    <property type="term" value="P:DNA damage checkpoint signaling"/>
    <property type="evidence" value="ECO:0007669"/>
    <property type="project" value="InterPro"/>
</dbReference>
<feature type="region of interest" description="Disordered" evidence="1">
    <location>
        <begin position="142"/>
        <end position="172"/>
    </location>
</feature>
<feature type="region of interest" description="Disordered" evidence="1">
    <location>
        <begin position="196"/>
        <end position="222"/>
    </location>
</feature>
<dbReference type="InterPro" id="IPR029293">
    <property type="entry name" value="RHNO1"/>
</dbReference>
<feature type="compositionally biased region" description="Basic and acidic residues" evidence="1">
    <location>
        <begin position="151"/>
        <end position="169"/>
    </location>
</feature>
<dbReference type="GO" id="GO:0005634">
    <property type="term" value="C:nucleus"/>
    <property type="evidence" value="ECO:0007669"/>
    <property type="project" value="InterPro"/>
</dbReference>